<dbReference type="Proteomes" id="UP000002274">
    <property type="component" value="Chromosome"/>
</dbReference>
<sequence>MCGIWWVLLPLKVSGDFLPVRDLRKQLLDHSQCASSNKAARALATLQNQTQSGRHLPFD</sequence>
<evidence type="ECO:0000313" key="2">
    <source>
        <dbReference type="Proteomes" id="UP000002274"/>
    </source>
</evidence>
<dbReference type="STRING" id="59922.P9303_20361"/>
<reference evidence="1 2" key="1">
    <citation type="journal article" date="2007" name="PLoS Genet.">
        <title>Patterns and implications of gene gain and loss in the evolution of Prochlorococcus.</title>
        <authorList>
            <person name="Kettler G.C."/>
            <person name="Martiny A.C."/>
            <person name="Huang K."/>
            <person name="Zucker J."/>
            <person name="Coleman M.L."/>
            <person name="Rodrigue S."/>
            <person name="Chen F."/>
            <person name="Lapidus A."/>
            <person name="Ferriera S."/>
            <person name="Johnson J."/>
            <person name="Steglich C."/>
            <person name="Church G.M."/>
            <person name="Richardson P."/>
            <person name="Chisholm S.W."/>
        </authorList>
    </citation>
    <scope>NUCLEOTIDE SEQUENCE [LARGE SCALE GENOMIC DNA]</scope>
    <source>
        <strain evidence="1 2">MIT 9303</strain>
    </source>
</reference>
<evidence type="ECO:0000313" key="1">
    <source>
        <dbReference type="EMBL" id="ABM78776.1"/>
    </source>
</evidence>
<gene>
    <name evidence="1" type="ordered locus">P9303_20361</name>
</gene>
<proteinExistence type="predicted"/>
<protein>
    <submittedName>
        <fullName evidence="1">Uncharacterized protein</fullName>
    </submittedName>
</protein>
<dbReference type="EMBL" id="CP000554">
    <property type="protein sequence ID" value="ABM78776.1"/>
    <property type="molecule type" value="Genomic_DNA"/>
</dbReference>
<name>A2CBB6_PROM3</name>
<dbReference type="HOGENOM" id="CLU_2956975_0_0_3"/>
<dbReference type="KEGG" id="pmf:P9303_20361"/>
<dbReference type="AlphaFoldDB" id="A2CBB6"/>
<organism evidence="1 2">
    <name type="scientific">Prochlorococcus marinus (strain MIT 9303)</name>
    <dbReference type="NCBI Taxonomy" id="59922"/>
    <lineage>
        <taxon>Bacteria</taxon>
        <taxon>Bacillati</taxon>
        <taxon>Cyanobacteriota</taxon>
        <taxon>Cyanophyceae</taxon>
        <taxon>Synechococcales</taxon>
        <taxon>Prochlorococcaceae</taxon>
        <taxon>Prochlorococcus</taxon>
    </lineage>
</organism>
<accession>A2CBB6</accession>